<name>A0A8C5FNA5_GADMO</name>
<dbReference type="GO" id="GO:0003723">
    <property type="term" value="F:RNA binding"/>
    <property type="evidence" value="ECO:0007669"/>
    <property type="project" value="InterPro"/>
</dbReference>
<dbReference type="Proteomes" id="UP000694546">
    <property type="component" value="Chromosome 22"/>
</dbReference>
<reference evidence="1" key="2">
    <citation type="submission" date="2025-09" db="UniProtKB">
        <authorList>
            <consortium name="Ensembl"/>
        </authorList>
    </citation>
    <scope>IDENTIFICATION</scope>
</reference>
<organism evidence="1 2">
    <name type="scientific">Gadus morhua</name>
    <name type="common">Atlantic cod</name>
    <dbReference type="NCBI Taxonomy" id="8049"/>
    <lineage>
        <taxon>Eukaryota</taxon>
        <taxon>Metazoa</taxon>
        <taxon>Chordata</taxon>
        <taxon>Craniata</taxon>
        <taxon>Vertebrata</taxon>
        <taxon>Euteleostomi</taxon>
        <taxon>Actinopterygii</taxon>
        <taxon>Neopterygii</taxon>
        <taxon>Teleostei</taxon>
        <taxon>Neoteleostei</taxon>
        <taxon>Acanthomorphata</taxon>
        <taxon>Zeiogadaria</taxon>
        <taxon>Gadariae</taxon>
        <taxon>Gadiformes</taxon>
        <taxon>Gadoidei</taxon>
        <taxon>Gadidae</taxon>
        <taxon>Gadus</taxon>
    </lineage>
</organism>
<protein>
    <submittedName>
        <fullName evidence="1">Uncharacterized protein</fullName>
    </submittedName>
</protein>
<sequence>MNTGRVYLPLITRSSSFSSDELFSPYLAVEHVLKHPHILNDATLTVSPYHVFNQPSACQAQSDPSLSCVSVSSDDGPESEVDILDSVQKQASPLTVDSIEIRSSQQTALATVNSNMRSIDIVGRAMADVTEVMPDTHSVDITIQDSVKLQLFQLSTLPQDIHQTHRNVNTQVVDDTVHLTGPDKQELQRLKTTIVDLLAGMAQSTSTLDVEMAKFLENDDVREKLLQTFSQLGITAIYTVLDKVIVVTALSQEMATQGCVSLTSQLCTICIPVQKEYECMLYSEEWAAFLRTLGLCSARVSEDGASVDLWTLKGLEDEKRSKVTEFLLTPIEQEKFIGMEPGMLKYVQMYFHQLMAEMNQVVILPIDGKELCGLRIQGLAGHCQNAQELLQSMVSSVCTKTLTINQSGVARFLVESEGTGILNEMRAKFQICISLDKIHWAPLQSQDIFEAAWKLLSHINFQKAASARTAASLSSALTDNGDLDKGSILLWLLGVKQFVNSH</sequence>
<proteinExistence type="predicted"/>
<accession>A0A8C5FNA5</accession>
<dbReference type="AlphaFoldDB" id="A0A8C5FNA5"/>
<dbReference type="GeneTree" id="ENSGT00940000162035"/>
<reference evidence="1" key="1">
    <citation type="submission" date="2025-08" db="UniProtKB">
        <authorList>
            <consortium name="Ensembl"/>
        </authorList>
    </citation>
    <scope>IDENTIFICATION</scope>
</reference>
<keyword evidence="2" id="KW-1185">Reference proteome</keyword>
<evidence type="ECO:0000313" key="2">
    <source>
        <dbReference type="Proteomes" id="UP000694546"/>
    </source>
</evidence>
<dbReference type="Ensembl" id="ENSGMOT00000030178.1">
    <property type="protein sequence ID" value="ENSGMOP00000049401.1"/>
    <property type="gene ID" value="ENSGMOG00000029439.1"/>
</dbReference>
<evidence type="ECO:0000313" key="1">
    <source>
        <dbReference type="Ensembl" id="ENSGMOP00000049401.1"/>
    </source>
</evidence>